<keyword evidence="2" id="KW-1185">Reference proteome</keyword>
<dbReference type="Proteomes" id="UP000015104">
    <property type="component" value="Unassembled WGS sequence"/>
</dbReference>
<evidence type="ECO:0000313" key="1">
    <source>
        <dbReference type="EnsemblMetazoa" id="tetur07g05540.1"/>
    </source>
</evidence>
<dbReference type="AlphaFoldDB" id="T1K9N0"/>
<name>T1K9N0_TETUR</name>
<accession>T1K9N0</accession>
<organism evidence="1 2">
    <name type="scientific">Tetranychus urticae</name>
    <name type="common">Two-spotted spider mite</name>
    <dbReference type="NCBI Taxonomy" id="32264"/>
    <lineage>
        <taxon>Eukaryota</taxon>
        <taxon>Metazoa</taxon>
        <taxon>Ecdysozoa</taxon>
        <taxon>Arthropoda</taxon>
        <taxon>Chelicerata</taxon>
        <taxon>Arachnida</taxon>
        <taxon>Acari</taxon>
        <taxon>Acariformes</taxon>
        <taxon>Trombidiformes</taxon>
        <taxon>Prostigmata</taxon>
        <taxon>Eleutherengona</taxon>
        <taxon>Raphignathae</taxon>
        <taxon>Tetranychoidea</taxon>
        <taxon>Tetranychidae</taxon>
        <taxon>Tetranychus</taxon>
    </lineage>
</organism>
<protein>
    <submittedName>
        <fullName evidence="1">Uncharacterized protein</fullName>
    </submittedName>
</protein>
<reference evidence="2" key="1">
    <citation type="submission" date="2011-08" db="EMBL/GenBank/DDBJ databases">
        <authorList>
            <person name="Rombauts S."/>
        </authorList>
    </citation>
    <scope>NUCLEOTIDE SEQUENCE</scope>
    <source>
        <strain evidence="2">London</strain>
    </source>
</reference>
<reference evidence="1" key="2">
    <citation type="submission" date="2015-06" db="UniProtKB">
        <authorList>
            <consortium name="EnsemblMetazoa"/>
        </authorList>
    </citation>
    <scope>IDENTIFICATION</scope>
</reference>
<proteinExistence type="predicted"/>
<sequence length="39" mass="4836">MQNLVMMMIPKCDWNRSSFWVIKLVVRLTTETLFLYKWL</sequence>
<dbReference type="HOGENOM" id="CLU_3320616_0_0_1"/>
<dbReference type="EnsemblMetazoa" id="tetur07g05540.1">
    <property type="protein sequence ID" value="tetur07g05540.1"/>
    <property type="gene ID" value="tetur07g05540"/>
</dbReference>
<evidence type="ECO:0000313" key="2">
    <source>
        <dbReference type="Proteomes" id="UP000015104"/>
    </source>
</evidence>
<dbReference type="EMBL" id="CAEY01001892">
    <property type="status" value="NOT_ANNOTATED_CDS"/>
    <property type="molecule type" value="Genomic_DNA"/>
</dbReference>